<evidence type="ECO:0000313" key="4">
    <source>
        <dbReference type="Proteomes" id="UP000285844"/>
    </source>
</evidence>
<gene>
    <name evidence="3" type="ORF">DW858_10770</name>
</gene>
<dbReference type="Pfam" id="PF19623">
    <property type="entry name" value="DUF6128"/>
    <property type="match status" value="1"/>
</dbReference>
<comment type="caution">
    <text evidence="3">The sequence shown here is derived from an EMBL/GenBank/DDBJ whole genome shotgun (WGS) entry which is preliminary data.</text>
</comment>
<evidence type="ECO:0000313" key="3">
    <source>
        <dbReference type="EMBL" id="RHC12217.1"/>
    </source>
</evidence>
<name>A0A413YT23_9FIRM</name>
<dbReference type="RefSeq" id="WP_118362889.1">
    <property type="nucleotide sequence ID" value="NZ_QSHM01000013.1"/>
</dbReference>
<dbReference type="EMBL" id="QSHM01000013">
    <property type="protein sequence ID" value="RHC12217.1"/>
    <property type="molecule type" value="Genomic_DNA"/>
</dbReference>
<evidence type="ECO:0000259" key="2">
    <source>
        <dbReference type="Pfam" id="PF19623"/>
    </source>
</evidence>
<dbReference type="Proteomes" id="UP000285844">
    <property type="component" value="Unassembled WGS sequence"/>
</dbReference>
<feature type="domain" description="DUF6128" evidence="2">
    <location>
        <begin position="288"/>
        <end position="376"/>
    </location>
</feature>
<sequence>MDYQRLVSYIYSYPEGVKGRNAGFAKALVHQGQFKLNISLRGVKTDSPEMFGIYMMVADSGYRLIKLGECLVKMGQMEYSGVFNPDNINDTGYSFRDICGLAVAREDARYDCMLSMWKDEDVTPDMLVFSGMDAKKQAEAEIVIKERMRQSDEEEKRQETAESSVVRQEMAGYNAAMRERGQSESGGQQPVQSESAMLAGKSEMVQTKQIVVEEQQIVQTKQAEVAAESVTMPENIKADGVAAKIPAETQHLQQKAHRANATQTDPFEKLFVRADYIDAFDDDYFYDCIEVSPEKLKCLNQNEIDIAGNSFLLHGYYNFRHILFGRVRDNLDNTKYFIGVPGMYCNRERYMASMFGFNNFKKSHRSDYANPYFGYWYQEI</sequence>
<feature type="compositionally biased region" description="Polar residues" evidence="1">
    <location>
        <begin position="183"/>
        <end position="195"/>
    </location>
</feature>
<feature type="compositionally biased region" description="Basic and acidic residues" evidence="1">
    <location>
        <begin position="147"/>
        <end position="160"/>
    </location>
</feature>
<accession>A0A413YT23</accession>
<protein>
    <recommendedName>
        <fullName evidence="2">DUF6128 domain-containing protein</fullName>
    </recommendedName>
</protein>
<reference evidence="3 4" key="1">
    <citation type="submission" date="2018-08" db="EMBL/GenBank/DDBJ databases">
        <title>A genome reference for cultivated species of the human gut microbiota.</title>
        <authorList>
            <person name="Zou Y."/>
            <person name="Xue W."/>
            <person name="Luo G."/>
        </authorList>
    </citation>
    <scope>NUCLEOTIDE SEQUENCE [LARGE SCALE GENOMIC DNA]</scope>
    <source>
        <strain evidence="3 4">AM37-3BH</strain>
    </source>
</reference>
<dbReference type="InterPro" id="IPR046131">
    <property type="entry name" value="DUF6128"/>
</dbReference>
<evidence type="ECO:0000256" key="1">
    <source>
        <dbReference type="SAM" id="MobiDB-lite"/>
    </source>
</evidence>
<dbReference type="AlphaFoldDB" id="A0A413YT23"/>
<proteinExistence type="predicted"/>
<feature type="region of interest" description="Disordered" evidence="1">
    <location>
        <begin position="147"/>
        <end position="199"/>
    </location>
</feature>
<organism evidence="3 4">
    <name type="scientific">Lachnospira eligens</name>
    <dbReference type="NCBI Taxonomy" id="39485"/>
    <lineage>
        <taxon>Bacteria</taxon>
        <taxon>Bacillati</taxon>
        <taxon>Bacillota</taxon>
        <taxon>Clostridia</taxon>
        <taxon>Lachnospirales</taxon>
        <taxon>Lachnospiraceae</taxon>
        <taxon>Lachnospira</taxon>
    </lineage>
</organism>